<feature type="transmembrane region" description="Helical" evidence="1">
    <location>
        <begin position="50"/>
        <end position="70"/>
    </location>
</feature>
<keyword evidence="3" id="KW-1185">Reference proteome</keyword>
<evidence type="ECO:0000256" key="1">
    <source>
        <dbReference type="SAM" id="Phobius"/>
    </source>
</evidence>
<dbReference type="EMBL" id="FOSW01000008">
    <property type="protein sequence ID" value="SFL27010.1"/>
    <property type="molecule type" value="Genomic_DNA"/>
</dbReference>
<dbReference type="OrthoDB" id="4505949at2"/>
<dbReference type="InParanoid" id="A0A1I4GBX6"/>
<keyword evidence="1" id="KW-1133">Transmembrane helix</keyword>
<organism evidence="2 3">
    <name type="scientific">Geodermatophilus ruber</name>
    <dbReference type="NCBI Taxonomy" id="504800"/>
    <lineage>
        <taxon>Bacteria</taxon>
        <taxon>Bacillati</taxon>
        <taxon>Actinomycetota</taxon>
        <taxon>Actinomycetes</taxon>
        <taxon>Geodermatophilales</taxon>
        <taxon>Geodermatophilaceae</taxon>
        <taxon>Geodermatophilus</taxon>
    </lineage>
</organism>
<dbReference type="AlphaFoldDB" id="A0A1I4GBX6"/>
<proteinExistence type="predicted"/>
<reference evidence="3" key="1">
    <citation type="submission" date="2016-10" db="EMBL/GenBank/DDBJ databases">
        <authorList>
            <person name="Varghese N."/>
            <person name="Submissions S."/>
        </authorList>
    </citation>
    <scope>NUCLEOTIDE SEQUENCE [LARGE SCALE GENOMIC DNA]</scope>
    <source>
        <strain evidence="3">DSM 45317</strain>
    </source>
</reference>
<dbReference type="InterPro" id="IPR049978">
    <property type="entry name" value="SCO6880-like"/>
</dbReference>
<sequence>MSVAPPTATPRTYGNWRRHASAGLGSLGTLGTGLLLFGLIAVIATLSLAGLMWALLPAALLTALLTLLVVRDRHHRSGVQRLANRLGWSRARRGGKHLYRSGPLGQTPWGTFQLPGLAAGSRLSEWRDTYGRRFALVTVPTTRHATVVLVSEPDGASLVDEDQVDNWVAHWGAWLASLGNEPGLVAASVTVETAPDSGSLLRREVDTHLDPRAPSVALAMLREVVDTYPAGSATVTAYVSLTFSAAGRSGGRKRELEDVARDLGTRLPGLAAGLNATGAGAVRPATAQELCEVVRVAYDPSVARVFDEARAAGDEPQLTWADVGPTAAQAGWGWYRHDGAVSVTWSMTEAPRGEVYSSVLADLVAPHPDIDRKRVTLLYRPLDAGRAARIVEQDKRTADFRASSSSRPSARVLQEQRAAALTAEEEARGAGLVDFGLLVTATVADADMLDDPRAALDAARAAVDSLSATARTQLRPVYGSQDSAFAAALPLGIVPSAHLTVPTEFREAL</sequence>
<evidence type="ECO:0000313" key="2">
    <source>
        <dbReference type="EMBL" id="SFL27010.1"/>
    </source>
</evidence>
<keyword evidence="1" id="KW-0812">Transmembrane</keyword>
<evidence type="ECO:0000313" key="3">
    <source>
        <dbReference type="Proteomes" id="UP000199152"/>
    </source>
</evidence>
<feature type="transmembrane region" description="Helical" evidence="1">
    <location>
        <begin position="21"/>
        <end position="44"/>
    </location>
</feature>
<dbReference type="Proteomes" id="UP000199152">
    <property type="component" value="Unassembled WGS sequence"/>
</dbReference>
<dbReference type="RefSeq" id="WP_091325897.1">
    <property type="nucleotide sequence ID" value="NZ_FOSW01000008.1"/>
</dbReference>
<gene>
    <name evidence="2" type="ORF">SAMN04488085_108232</name>
</gene>
<evidence type="ECO:0008006" key="4">
    <source>
        <dbReference type="Google" id="ProtNLM"/>
    </source>
</evidence>
<keyword evidence="1" id="KW-0472">Membrane</keyword>
<name>A0A1I4GBX6_9ACTN</name>
<accession>A0A1I4GBX6</accession>
<dbReference type="NCBIfam" id="NF042935">
    <property type="entry name" value="SCO6880_fam"/>
    <property type="match status" value="1"/>
</dbReference>
<dbReference type="STRING" id="504800.SAMN04488085_108232"/>
<protein>
    <recommendedName>
        <fullName evidence="4">Integral membrane protein</fullName>
    </recommendedName>
</protein>